<evidence type="ECO:0000313" key="2">
    <source>
        <dbReference type="Proteomes" id="UP000032746"/>
    </source>
</evidence>
<organism evidence="1 2">
    <name type="scientific">Acinetobacter baumannii</name>
    <dbReference type="NCBI Taxonomy" id="470"/>
    <lineage>
        <taxon>Bacteria</taxon>
        <taxon>Pseudomonadati</taxon>
        <taxon>Pseudomonadota</taxon>
        <taxon>Gammaproteobacteria</taxon>
        <taxon>Moraxellales</taxon>
        <taxon>Moraxellaceae</taxon>
        <taxon>Acinetobacter</taxon>
        <taxon>Acinetobacter calcoaceticus/baumannii complex</taxon>
    </lineage>
</organism>
<dbReference type="RefSeq" id="WP_000850407.1">
    <property type="nucleotide sequence ID" value="NZ_CAUZGQ010000010.1"/>
</dbReference>
<protein>
    <submittedName>
        <fullName evidence="1">Uncharacterized protein</fullName>
    </submittedName>
</protein>
<gene>
    <name evidence="1" type="ORF">ABUW_1432</name>
</gene>
<dbReference type="EMBL" id="CP008706">
    <property type="protein sequence ID" value="AKA31176.1"/>
    <property type="molecule type" value="Genomic_DNA"/>
</dbReference>
<accession>A0A0D5YHE9</accession>
<evidence type="ECO:0000313" key="1">
    <source>
        <dbReference type="EMBL" id="AKA31176.1"/>
    </source>
</evidence>
<dbReference type="SUPFAM" id="SSF159006">
    <property type="entry name" value="YopX-like"/>
    <property type="match status" value="1"/>
</dbReference>
<reference evidence="1 2" key="1">
    <citation type="journal article" date="2015" name="J. Bacteriol.">
        <title>Resources for Genetic and Genomic Analysis of Emerging Pathogen Acinetobacter baumannii.</title>
        <authorList>
            <person name="Gallagher L.A."/>
            <person name="Ramage E."/>
            <person name="Weiss E.J."/>
            <person name="Radey M."/>
            <person name="Hayden H.S."/>
            <person name="Held K.G."/>
            <person name="Huse H.K."/>
            <person name="Zurawski D.V."/>
            <person name="Brittnacher M.J."/>
            <person name="Manoil C."/>
        </authorList>
    </citation>
    <scope>NUCLEOTIDE SEQUENCE [LARGE SCALE GENOMIC DNA]</scope>
    <source>
        <strain evidence="1 2">AB5075-UW</strain>
    </source>
</reference>
<reference evidence="2" key="2">
    <citation type="submission" date="2015-03" db="EMBL/GenBank/DDBJ databases">
        <authorList>
            <person name="Gallagher L.A."/>
            <person name="Hayden H.S."/>
            <person name="Weiss E.J."/>
            <person name="Hager K.R."/>
            <person name="Ramage E."/>
            <person name="Radey M.R."/>
            <person name="Bydalek R."/>
            <person name="Manoil C."/>
            <person name="Miller S.I."/>
            <person name="Brittnacher M.J."/>
        </authorList>
    </citation>
    <scope>NUCLEOTIDE SEQUENCE [LARGE SCALE GENOMIC DNA]</scope>
    <source>
        <strain evidence="2">AB5075-UW</strain>
    </source>
</reference>
<dbReference type="PATRIC" id="fig|470.1345.peg.1391"/>
<name>A0A0D5YHE9_ACIBA</name>
<dbReference type="AlphaFoldDB" id="A0A0D5YHE9"/>
<proteinExistence type="predicted"/>
<sequence>MKTKKKSPYIDYLNCEIFEGDIIQHPSGEKGIVVFEERTENNSDNWLIQYEDGIKSRLCLQVGDKGQAVVVNAH</sequence>
<dbReference type="Proteomes" id="UP000032746">
    <property type="component" value="Chromosome"/>
</dbReference>